<feature type="compositionally biased region" description="Basic and acidic residues" evidence="1">
    <location>
        <begin position="113"/>
        <end position="133"/>
    </location>
</feature>
<gene>
    <name evidence="2" type="ORF">H6P81_015540</name>
</gene>
<feature type="region of interest" description="Disordered" evidence="1">
    <location>
        <begin position="94"/>
        <end position="136"/>
    </location>
</feature>
<evidence type="ECO:0000313" key="3">
    <source>
        <dbReference type="Proteomes" id="UP000825729"/>
    </source>
</evidence>
<dbReference type="EMBL" id="JAINDJ010000006">
    <property type="protein sequence ID" value="KAG9444200.1"/>
    <property type="molecule type" value="Genomic_DNA"/>
</dbReference>
<proteinExistence type="predicted"/>
<name>A0AAV7E5S4_ARIFI</name>
<accession>A0AAV7E5S4</accession>
<comment type="caution">
    <text evidence="2">The sequence shown here is derived from an EMBL/GenBank/DDBJ whole genome shotgun (WGS) entry which is preliminary data.</text>
</comment>
<feature type="region of interest" description="Disordered" evidence="1">
    <location>
        <begin position="224"/>
        <end position="245"/>
    </location>
</feature>
<protein>
    <submittedName>
        <fullName evidence="2">Uncharacterized protein</fullName>
    </submittedName>
</protein>
<dbReference type="AlphaFoldDB" id="A0AAV7E5S4"/>
<evidence type="ECO:0000313" key="2">
    <source>
        <dbReference type="EMBL" id="KAG9444200.1"/>
    </source>
</evidence>
<organism evidence="2 3">
    <name type="scientific">Aristolochia fimbriata</name>
    <name type="common">White veined hardy Dutchman's pipe vine</name>
    <dbReference type="NCBI Taxonomy" id="158543"/>
    <lineage>
        <taxon>Eukaryota</taxon>
        <taxon>Viridiplantae</taxon>
        <taxon>Streptophyta</taxon>
        <taxon>Embryophyta</taxon>
        <taxon>Tracheophyta</taxon>
        <taxon>Spermatophyta</taxon>
        <taxon>Magnoliopsida</taxon>
        <taxon>Magnoliidae</taxon>
        <taxon>Piperales</taxon>
        <taxon>Aristolochiaceae</taxon>
        <taxon>Aristolochia</taxon>
    </lineage>
</organism>
<dbReference type="Proteomes" id="UP000825729">
    <property type="component" value="Unassembled WGS sequence"/>
</dbReference>
<dbReference type="PANTHER" id="PTHR37707:SF1">
    <property type="entry name" value="MATERNAL EFFECT EMBRYO ARREST 9"/>
    <property type="match status" value="1"/>
</dbReference>
<evidence type="ECO:0000256" key="1">
    <source>
        <dbReference type="SAM" id="MobiDB-lite"/>
    </source>
</evidence>
<keyword evidence="3" id="KW-1185">Reference proteome</keyword>
<reference evidence="2 3" key="1">
    <citation type="submission" date="2021-07" db="EMBL/GenBank/DDBJ databases">
        <title>The Aristolochia fimbriata genome: insights into angiosperm evolution, floral development and chemical biosynthesis.</title>
        <authorList>
            <person name="Jiao Y."/>
        </authorList>
    </citation>
    <scope>NUCLEOTIDE SEQUENCE [LARGE SCALE GENOMIC DNA]</scope>
    <source>
        <strain evidence="2">IBCAS-2021</strain>
        <tissue evidence="2">Leaf</tissue>
    </source>
</reference>
<feature type="compositionally biased region" description="Polar residues" evidence="1">
    <location>
        <begin position="96"/>
        <end position="112"/>
    </location>
</feature>
<dbReference type="PANTHER" id="PTHR37707">
    <property type="entry name" value="MATERNAL EFFECT EMBRYO ARREST 9"/>
    <property type="match status" value="1"/>
</dbReference>
<feature type="compositionally biased region" description="Acidic residues" evidence="1">
    <location>
        <begin position="224"/>
        <end position="234"/>
    </location>
</feature>
<sequence>MEALFSQFSLLEEEALQDKNFDPARVDDLIKLFEQEAHDSWADMEAEANKGLKEAERSLTEAADELNSLLFSSMKKIHKLEKKGKQEVPAELYETRNLTPSLTKSELTQTRNLTREKTKEPPRRPNDRARDVPISEFRSSLSRQKKPISLLLNIPTSAVGSVVVVVAVVVNRSDETELILEVLLEDGPVEGRPGGRLAVVAEAVAAATAVTAGLRVEAEIEGCEGDERAEEAEEREQKGGTDGEENQFASTAHRKALFGWHHASLDTFFLMKQKHCRKVGEKRLNRAESDERDS</sequence>